<dbReference type="Proteomes" id="UP001163823">
    <property type="component" value="Chromosome 9"/>
</dbReference>
<reference evidence="1" key="1">
    <citation type="journal article" date="2023" name="Science">
        <title>Elucidation of the pathway for biosynthesis of saponin adjuvants from the soapbark tree.</title>
        <authorList>
            <person name="Reed J."/>
            <person name="Orme A."/>
            <person name="El-Demerdash A."/>
            <person name="Owen C."/>
            <person name="Martin L.B.B."/>
            <person name="Misra R.C."/>
            <person name="Kikuchi S."/>
            <person name="Rejzek M."/>
            <person name="Martin A.C."/>
            <person name="Harkess A."/>
            <person name="Leebens-Mack J."/>
            <person name="Louveau T."/>
            <person name="Stephenson M.J."/>
            <person name="Osbourn A."/>
        </authorList>
    </citation>
    <scope>NUCLEOTIDE SEQUENCE</scope>
    <source>
        <strain evidence="1">S10</strain>
    </source>
</reference>
<dbReference type="EMBL" id="JARAOO010000009">
    <property type="protein sequence ID" value="KAJ7956950.1"/>
    <property type="molecule type" value="Genomic_DNA"/>
</dbReference>
<name>A0AAD7LH19_QUISA</name>
<proteinExistence type="predicted"/>
<organism evidence="1 2">
    <name type="scientific">Quillaja saponaria</name>
    <name type="common">Soap bark tree</name>
    <dbReference type="NCBI Taxonomy" id="32244"/>
    <lineage>
        <taxon>Eukaryota</taxon>
        <taxon>Viridiplantae</taxon>
        <taxon>Streptophyta</taxon>
        <taxon>Embryophyta</taxon>
        <taxon>Tracheophyta</taxon>
        <taxon>Spermatophyta</taxon>
        <taxon>Magnoliopsida</taxon>
        <taxon>eudicotyledons</taxon>
        <taxon>Gunneridae</taxon>
        <taxon>Pentapetalae</taxon>
        <taxon>rosids</taxon>
        <taxon>fabids</taxon>
        <taxon>Fabales</taxon>
        <taxon>Quillajaceae</taxon>
        <taxon>Quillaja</taxon>
    </lineage>
</organism>
<accession>A0AAD7LH19</accession>
<protein>
    <submittedName>
        <fullName evidence="1">Carbohydrate-binding-like fold</fullName>
    </submittedName>
</protein>
<evidence type="ECO:0000313" key="1">
    <source>
        <dbReference type="EMBL" id="KAJ7956950.1"/>
    </source>
</evidence>
<evidence type="ECO:0000313" key="2">
    <source>
        <dbReference type="Proteomes" id="UP001163823"/>
    </source>
</evidence>
<keyword evidence="2" id="KW-1185">Reference proteome</keyword>
<gene>
    <name evidence="1" type="ORF">O6P43_023314</name>
</gene>
<sequence length="251" mass="28243">MSNTLTTGFKELKELLLQQRNRGKKGSEIQNTRRNYSHQLFDESPTPFVIVDNEIEEPETHDAGTDDAHQMLDEIPSGTKANDIIFKMEEAKSSEQDLLPEVNRHDFPHESNNQDCTEKAFTLLYTLSSVEVSEMEGSTEPAPIQQQTMFDSELGTCGIIVKHGYENTSQVQSWTRQRNSGIRPSAPGKREALYHTVSNAEAMFTFNPISCGSYELIPYHKGENTVFDVSPSECQASICESYPEISGHLIF</sequence>
<dbReference type="KEGG" id="qsa:O6P43_023314"/>
<dbReference type="AlphaFoldDB" id="A0AAD7LH19"/>
<comment type="caution">
    <text evidence="1">The sequence shown here is derived from an EMBL/GenBank/DDBJ whole genome shotgun (WGS) entry which is preliminary data.</text>
</comment>